<dbReference type="Pfam" id="PF00082">
    <property type="entry name" value="Peptidase_S8"/>
    <property type="match status" value="1"/>
</dbReference>
<dbReference type="InterPro" id="IPR022398">
    <property type="entry name" value="Peptidase_S8_His-AS"/>
</dbReference>
<name>A0ABQ4PVL5_9PROT</name>
<organism evidence="8 9">
    <name type="scientific">Candidatus Phycosocius spiralis</name>
    <dbReference type="NCBI Taxonomy" id="2815099"/>
    <lineage>
        <taxon>Bacteria</taxon>
        <taxon>Pseudomonadati</taxon>
        <taxon>Pseudomonadota</taxon>
        <taxon>Alphaproteobacteria</taxon>
        <taxon>Caulobacterales</taxon>
        <taxon>Caulobacterales incertae sedis</taxon>
        <taxon>Candidatus Phycosocius</taxon>
    </lineage>
</organism>
<keyword evidence="4 5" id="KW-0720">Serine protease</keyword>
<dbReference type="InterPro" id="IPR023828">
    <property type="entry name" value="Peptidase_S8_Ser-AS"/>
</dbReference>
<evidence type="ECO:0000313" key="8">
    <source>
        <dbReference type="EMBL" id="GIU67072.1"/>
    </source>
</evidence>
<feature type="active site" description="Charge relay system" evidence="5">
    <location>
        <position position="58"/>
    </location>
</feature>
<evidence type="ECO:0000256" key="1">
    <source>
        <dbReference type="ARBA" id="ARBA00011073"/>
    </source>
</evidence>
<feature type="domain" description="Peptidase S8/S53" evidence="7">
    <location>
        <begin position="49"/>
        <end position="306"/>
    </location>
</feature>
<comment type="similarity">
    <text evidence="1 5 6">Belongs to the peptidase S8 family.</text>
</comment>
<dbReference type="PRINTS" id="PR00723">
    <property type="entry name" value="SUBTILISIN"/>
</dbReference>
<dbReference type="InterPro" id="IPR023827">
    <property type="entry name" value="Peptidase_S8_Asp-AS"/>
</dbReference>
<evidence type="ECO:0000256" key="4">
    <source>
        <dbReference type="ARBA" id="ARBA00022825"/>
    </source>
</evidence>
<proteinExistence type="inferred from homology"/>
<evidence type="ECO:0000256" key="6">
    <source>
        <dbReference type="RuleBase" id="RU003355"/>
    </source>
</evidence>
<keyword evidence="3 5" id="KW-0378">Hydrolase</keyword>
<keyword evidence="2 5" id="KW-0645">Protease</keyword>
<dbReference type="Gene3D" id="3.40.50.200">
    <property type="entry name" value="Peptidase S8/S53 domain"/>
    <property type="match status" value="1"/>
</dbReference>
<evidence type="ECO:0000313" key="9">
    <source>
        <dbReference type="Proteomes" id="UP001161064"/>
    </source>
</evidence>
<dbReference type="PROSITE" id="PS00136">
    <property type="entry name" value="SUBTILASE_ASP"/>
    <property type="match status" value="1"/>
</dbReference>
<dbReference type="InterPro" id="IPR036852">
    <property type="entry name" value="Peptidase_S8/S53_dom_sf"/>
</dbReference>
<feature type="active site" description="Charge relay system" evidence="5">
    <location>
        <position position="258"/>
    </location>
</feature>
<dbReference type="PANTHER" id="PTHR43806">
    <property type="entry name" value="PEPTIDASE S8"/>
    <property type="match status" value="1"/>
</dbReference>
<sequence>MVLSALAGLSPVGGVLAQSVPLPTGQELQWSSAAQRVGAFKPRPWSSRGKNVTIAVIDTGLRRDHIDFTGAIVGGFNAFTNQTGVGAVNDTVGHGTHVTSLAAARANGVGIVGTASAANILPIQVFQGSTTSELNVARGINYATSQKAFVMNLSLGSSSMSPTIRTALQGAQQAGLLMVIAAGNEGQANPAWPARHASEAWAKGQIIAVGAVDANNVIANFSNRAGDAMNFYLVAPGVNLIGAFPTATNAYAYMSGTSMAAPVVAGAAAVVKSAWPYLTAPKVAEILFVTATDLGAKGIDPIYGRGLLNLEKALLPVGTVSTVSSAGTTPLALAPSTSGAVTIGAKSLAAGQGAFEGVVFDAFGRDFNYDFAAQSRDVRPDAVSVLAGNLTNRMQKTVAKVTSLRGTLSLVAGPTTDGGDNLSGGLHFEGNDGQSWALSLGQASPILGTALKPGSAPAARLMGFADYSALFEGNAASVAGQTYLNDTLVVTFGARLQANQHNQRGLNWAPQATSQAASFEAGISQNFERISFGATIAAIQEEQGRLGDVSRDLFALKGQARTVSFQGDMAYELAPKTSLSARFTYATTAGQEGSAASLIADMTTSEATAFAIGLAQQDLFSQGDQLDLAFGTPLTSKSGAMNLFLATGADPETGAPIMTRRSIHLASKTPEQRFEAVYTRALGDDSALAFALLSRTDADGIAGKDDQAIMVRYQSSF</sequence>
<evidence type="ECO:0000256" key="2">
    <source>
        <dbReference type="ARBA" id="ARBA00022670"/>
    </source>
</evidence>
<dbReference type="PANTHER" id="PTHR43806:SF11">
    <property type="entry name" value="CEREVISIN-RELATED"/>
    <property type="match status" value="1"/>
</dbReference>
<dbReference type="InterPro" id="IPR050131">
    <property type="entry name" value="Peptidase_S8_subtilisin-like"/>
</dbReference>
<dbReference type="EMBL" id="BPFZ01000006">
    <property type="protein sequence ID" value="GIU67072.1"/>
    <property type="molecule type" value="Genomic_DNA"/>
</dbReference>
<dbReference type="Proteomes" id="UP001161064">
    <property type="component" value="Unassembled WGS sequence"/>
</dbReference>
<evidence type="ECO:0000256" key="5">
    <source>
        <dbReference type="PROSITE-ProRule" id="PRU01240"/>
    </source>
</evidence>
<dbReference type="InterPro" id="IPR015500">
    <property type="entry name" value="Peptidase_S8_subtilisin-rel"/>
</dbReference>
<gene>
    <name evidence="8" type="ORF">PsB1_1226</name>
</gene>
<feature type="active site" description="Charge relay system" evidence="5">
    <location>
        <position position="94"/>
    </location>
</feature>
<dbReference type="InterPro" id="IPR000209">
    <property type="entry name" value="Peptidase_S8/S53_dom"/>
</dbReference>
<dbReference type="PROSITE" id="PS00138">
    <property type="entry name" value="SUBTILASE_SER"/>
    <property type="match status" value="1"/>
</dbReference>
<reference evidence="8" key="1">
    <citation type="submission" date="2021-05" db="EMBL/GenBank/DDBJ databases">
        <authorList>
            <person name="Tanabe Y."/>
        </authorList>
    </citation>
    <scope>NUCLEOTIDE SEQUENCE</scope>
    <source>
        <strain evidence="8">BOTRYCO-1</strain>
    </source>
</reference>
<evidence type="ECO:0000256" key="3">
    <source>
        <dbReference type="ARBA" id="ARBA00022801"/>
    </source>
</evidence>
<comment type="caution">
    <text evidence="8">The sequence shown here is derived from an EMBL/GenBank/DDBJ whole genome shotgun (WGS) entry which is preliminary data.</text>
</comment>
<dbReference type="PROSITE" id="PS51892">
    <property type="entry name" value="SUBTILASE"/>
    <property type="match status" value="1"/>
</dbReference>
<dbReference type="PROSITE" id="PS00137">
    <property type="entry name" value="SUBTILASE_HIS"/>
    <property type="match status" value="1"/>
</dbReference>
<dbReference type="SUPFAM" id="SSF52743">
    <property type="entry name" value="Subtilisin-like"/>
    <property type="match status" value="1"/>
</dbReference>
<keyword evidence="9" id="KW-1185">Reference proteome</keyword>
<evidence type="ECO:0000259" key="7">
    <source>
        <dbReference type="Pfam" id="PF00082"/>
    </source>
</evidence>
<protein>
    <recommendedName>
        <fullName evidence="7">Peptidase S8/S53 domain-containing protein</fullName>
    </recommendedName>
</protein>
<accession>A0ABQ4PVL5</accession>
<reference evidence="8" key="2">
    <citation type="journal article" date="2023" name="ISME Commun">
        <title>Characterization of a bloom-associated alphaproteobacterial lineage, 'Candidatus Phycosocius': insights into freshwater algal-bacterial interactions.</title>
        <authorList>
            <person name="Tanabe Y."/>
            <person name="Yamaguchi H."/>
            <person name="Yoshida M."/>
            <person name="Kai A."/>
            <person name="Okazaki Y."/>
        </authorList>
    </citation>
    <scope>NUCLEOTIDE SEQUENCE</scope>
    <source>
        <strain evidence="8">BOTRYCO-1</strain>
    </source>
</reference>